<accession>A0A8T8K3J7</accession>
<sequence length="390" mass="45272">MKILHVTPFFKPSWEAGGPPRSVYELARRQVKKGHHVTVFTTDGFKKRLDVEKNKPLDVEGIETYYFRNLSLYMAGALNFTLPYYLPLVARKKIKEFDIIHIHEHRTFLAMVAHHYAHKYHLPYLLQPRGSAPKVNKNKLKEIFDKIAGNDIVYHSCKILATSKMEQEQYKNYFPLLDMDKVELLPNGIDLDTYKVLPAEGQFRKEYGIKKEEMIILYLSRLYSTKGLDILIQSISEIIEDKPFIRLVIAGPDDHYQDKLEEMISQLKIEDRVLITGPLYGKKKDEAYCDADIFVLPSQTESFGNVVVEAMASFNPVVVTRTCGVSEWLNPDNSVVINYDKLELKRALLDLVNDNDKRIKMSQNARKRVMSTFNWDKIVDELDEIYQECL</sequence>
<dbReference type="SUPFAM" id="SSF53756">
    <property type="entry name" value="UDP-Glycosyltransferase/glycogen phosphorylase"/>
    <property type="match status" value="1"/>
</dbReference>
<dbReference type="AlphaFoldDB" id="A0A8T8K3J7"/>
<dbReference type="Gene3D" id="3.40.50.2000">
    <property type="entry name" value="Glycogen Phosphorylase B"/>
    <property type="match status" value="2"/>
</dbReference>
<dbReference type="OrthoDB" id="132546at2157"/>
<proteinExistence type="predicted"/>
<dbReference type="Pfam" id="PF13439">
    <property type="entry name" value="Glyco_transf_4"/>
    <property type="match status" value="1"/>
</dbReference>
<organism evidence="3 4">
    <name type="scientific">Methanobacterium alkalithermotolerans</name>
    <dbReference type="NCBI Taxonomy" id="2731220"/>
    <lineage>
        <taxon>Archaea</taxon>
        <taxon>Methanobacteriati</taxon>
        <taxon>Methanobacteriota</taxon>
        <taxon>Methanomada group</taxon>
        <taxon>Methanobacteria</taxon>
        <taxon>Methanobacteriales</taxon>
        <taxon>Methanobacteriaceae</taxon>
        <taxon>Methanobacterium</taxon>
    </lineage>
</organism>
<dbReference type="Pfam" id="PF00534">
    <property type="entry name" value="Glycos_transf_1"/>
    <property type="match status" value="1"/>
</dbReference>
<dbReference type="Proteomes" id="UP000681041">
    <property type="component" value="Chromosome"/>
</dbReference>
<dbReference type="GO" id="GO:0016757">
    <property type="term" value="F:glycosyltransferase activity"/>
    <property type="evidence" value="ECO:0007669"/>
    <property type="project" value="InterPro"/>
</dbReference>
<dbReference type="InterPro" id="IPR001296">
    <property type="entry name" value="Glyco_trans_1"/>
</dbReference>
<feature type="domain" description="Glycosyl transferase family 1" evidence="1">
    <location>
        <begin position="203"/>
        <end position="368"/>
    </location>
</feature>
<dbReference type="PANTHER" id="PTHR45947:SF3">
    <property type="entry name" value="SULFOQUINOVOSYL TRANSFERASE SQD2"/>
    <property type="match status" value="1"/>
</dbReference>
<evidence type="ECO:0000313" key="4">
    <source>
        <dbReference type="Proteomes" id="UP000681041"/>
    </source>
</evidence>
<dbReference type="RefSeq" id="WP_211533501.1">
    <property type="nucleotide sequence ID" value="NZ_CP058560.1"/>
</dbReference>
<evidence type="ECO:0000259" key="2">
    <source>
        <dbReference type="Pfam" id="PF13439"/>
    </source>
</evidence>
<feature type="domain" description="Glycosyltransferase subfamily 4-like N-terminal" evidence="2">
    <location>
        <begin position="17"/>
        <end position="192"/>
    </location>
</feature>
<dbReference type="EMBL" id="CP058560">
    <property type="protein sequence ID" value="QUH22557.1"/>
    <property type="molecule type" value="Genomic_DNA"/>
</dbReference>
<gene>
    <name evidence="3" type="ORF">HYG87_01630</name>
</gene>
<evidence type="ECO:0000313" key="3">
    <source>
        <dbReference type="EMBL" id="QUH22557.1"/>
    </source>
</evidence>
<protein>
    <submittedName>
        <fullName evidence="3">Glycosyltransferase</fullName>
    </submittedName>
</protein>
<dbReference type="KEGG" id="meme:HYG87_01630"/>
<name>A0A8T8K3J7_9EURY</name>
<evidence type="ECO:0000259" key="1">
    <source>
        <dbReference type="Pfam" id="PF00534"/>
    </source>
</evidence>
<keyword evidence="4" id="KW-1185">Reference proteome</keyword>
<dbReference type="InterPro" id="IPR028098">
    <property type="entry name" value="Glyco_trans_4-like_N"/>
</dbReference>
<dbReference type="GeneID" id="64819424"/>
<dbReference type="PANTHER" id="PTHR45947">
    <property type="entry name" value="SULFOQUINOVOSYL TRANSFERASE SQD2"/>
    <property type="match status" value="1"/>
</dbReference>
<reference evidence="3" key="1">
    <citation type="submission" date="2020-07" db="EMBL/GenBank/DDBJ databases">
        <title>Methanobacterium. sp. MethCan genome.</title>
        <authorList>
            <person name="Postec A."/>
            <person name="Quemeneur M."/>
        </authorList>
    </citation>
    <scope>NUCLEOTIDE SEQUENCE</scope>
    <source>
        <strain evidence="3">MethCAN</strain>
    </source>
</reference>
<dbReference type="InterPro" id="IPR050194">
    <property type="entry name" value="Glycosyltransferase_grp1"/>
</dbReference>